<reference evidence="1" key="1">
    <citation type="submission" date="2018-05" db="EMBL/GenBank/DDBJ databases">
        <authorList>
            <person name="Lanie J.A."/>
            <person name="Ng W.-L."/>
            <person name="Kazmierczak K.M."/>
            <person name="Andrzejewski T.M."/>
            <person name="Davidsen T.M."/>
            <person name="Wayne K.J."/>
            <person name="Tettelin H."/>
            <person name="Glass J.I."/>
            <person name="Rusch D."/>
            <person name="Podicherti R."/>
            <person name="Tsui H.-C.T."/>
            <person name="Winkler M.E."/>
        </authorList>
    </citation>
    <scope>NUCLEOTIDE SEQUENCE</scope>
</reference>
<accession>A0A383DFY8</accession>
<dbReference type="AlphaFoldDB" id="A0A383DFY8"/>
<proteinExistence type="predicted"/>
<sequence length="50" mass="6087">MTEKVGKILNQIKKELEGIKNELKKSNTLKNKRYKEWLTMKKKWKKTHSK</sequence>
<gene>
    <name evidence="1" type="ORF">METZ01_LOCUS496087</name>
</gene>
<evidence type="ECO:0000313" key="1">
    <source>
        <dbReference type="EMBL" id="SVE43233.1"/>
    </source>
</evidence>
<protein>
    <submittedName>
        <fullName evidence="1">Uncharacterized protein</fullName>
    </submittedName>
</protein>
<organism evidence="1">
    <name type="scientific">marine metagenome</name>
    <dbReference type="NCBI Taxonomy" id="408172"/>
    <lineage>
        <taxon>unclassified sequences</taxon>
        <taxon>metagenomes</taxon>
        <taxon>ecological metagenomes</taxon>
    </lineage>
</organism>
<dbReference type="EMBL" id="UINC01216894">
    <property type="protein sequence ID" value="SVE43233.1"/>
    <property type="molecule type" value="Genomic_DNA"/>
</dbReference>
<name>A0A383DFY8_9ZZZZ</name>